<feature type="domain" description="C2H2-type" evidence="15">
    <location>
        <begin position="312"/>
        <end position="339"/>
    </location>
</feature>
<name>A0A6P8P690_GEOSA</name>
<evidence type="ECO:0000313" key="17">
    <source>
        <dbReference type="RefSeq" id="XP_033770971.1"/>
    </source>
</evidence>
<dbReference type="InterPro" id="IPR013087">
    <property type="entry name" value="Znf_C2H2_type"/>
</dbReference>
<evidence type="ECO:0000256" key="4">
    <source>
        <dbReference type="ARBA" id="ARBA00022737"/>
    </source>
</evidence>
<evidence type="ECO:0000256" key="12">
    <source>
        <dbReference type="ARBA" id="ARBA00079129"/>
    </source>
</evidence>
<dbReference type="InterPro" id="IPR036236">
    <property type="entry name" value="Znf_C2H2_sf"/>
</dbReference>
<evidence type="ECO:0000256" key="9">
    <source>
        <dbReference type="ARBA" id="ARBA00023163"/>
    </source>
</evidence>
<feature type="domain" description="C2H2-type" evidence="15">
    <location>
        <begin position="397"/>
        <end position="424"/>
    </location>
</feature>
<feature type="compositionally biased region" description="Basic and acidic residues" evidence="14">
    <location>
        <begin position="542"/>
        <end position="560"/>
    </location>
</feature>
<dbReference type="GO" id="GO:0008270">
    <property type="term" value="F:zinc ion binding"/>
    <property type="evidence" value="ECO:0007669"/>
    <property type="project" value="UniProtKB-KW"/>
</dbReference>
<evidence type="ECO:0000256" key="11">
    <source>
        <dbReference type="ARBA" id="ARBA00061457"/>
    </source>
</evidence>
<evidence type="ECO:0000256" key="7">
    <source>
        <dbReference type="ARBA" id="ARBA00023015"/>
    </source>
</evidence>
<feature type="domain" description="C2H2-type" evidence="15">
    <location>
        <begin position="455"/>
        <end position="479"/>
    </location>
</feature>
<comment type="subcellular location">
    <subcellularLocation>
        <location evidence="1">Nucleus</location>
    </subcellularLocation>
</comment>
<dbReference type="PANTHER" id="PTHR24393">
    <property type="entry name" value="ZINC FINGER PROTEIN"/>
    <property type="match status" value="1"/>
</dbReference>
<feature type="domain" description="C2H2-type" evidence="15">
    <location>
        <begin position="425"/>
        <end position="453"/>
    </location>
</feature>
<keyword evidence="7" id="KW-0805">Transcription regulation</keyword>
<dbReference type="OrthoDB" id="6077919at2759"/>
<feature type="region of interest" description="Disordered" evidence="14">
    <location>
        <begin position="249"/>
        <end position="279"/>
    </location>
</feature>
<dbReference type="GO" id="GO:0001228">
    <property type="term" value="F:DNA-binding transcription activator activity, RNA polymerase II-specific"/>
    <property type="evidence" value="ECO:0007669"/>
    <property type="project" value="TreeGrafter"/>
</dbReference>
<dbReference type="SUPFAM" id="SSF57667">
    <property type="entry name" value="beta-beta-alpha zinc fingers"/>
    <property type="match status" value="6"/>
</dbReference>
<evidence type="ECO:0000259" key="15">
    <source>
        <dbReference type="PROSITE" id="PS50157"/>
    </source>
</evidence>
<feature type="domain" description="C2H2-type" evidence="15">
    <location>
        <begin position="485"/>
        <end position="512"/>
    </location>
</feature>
<dbReference type="InParanoid" id="A0A6P8P690"/>
<dbReference type="FunFam" id="3.30.160.60:FF:000222">
    <property type="entry name" value="Putative transcriptional repressor ctcf"/>
    <property type="match status" value="1"/>
</dbReference>
<dbReference type="KEGG" id="gsh:117345844"/>
<keyword evidence="6" id="KW-0862">Zinc</keyword>
<evidence type="ECO:0000256" key="8">
    <source>
        <dbReference type="ARBA" id="ARBA00023125"/>
    </source>
</evidence>
<keyword evidence="8" id="KW-0238">DNA-binding</keyword>
<keyword evidence="10" id="KW-0539">Nucleus</keyword>
<evidence type="ECO:0000256" key="10">
    <source>
        <dbReference type="ARBA" id="ARBA00023242"/>
    </source>
</evidence>
<keyword evidence="4" id="KW-0677">Repeat</keyword>
<evidence type="ECO:0000256" key="5">
    <source>
        <dbReference type="ARBA" id="ARBA00022771"/>
    </source>
</evidence>
<evidence type="ECO:0000256" key="13">
    <source>
        <dbReference type="PROSITE-ProRule" id="PRU00042"/>
    </source>
</evidence>
<feature type="domain" description="C2H2-type" evidence="15">
    <location>
        <begin position="284"/>
        <end position="311"/>
    </location>
</feature>
<dbReference type="FunFam" id="3.30.160.60:FF:000373">
    <property type="entry name" value="Putative transcriptional repressor ctcf"/>
    <property type="match status" value="1"/>
</dbReference>
<evidence type="ECO:0000256" key="6">
    <source>
        <dbReference type="ARBA" id="ARBA00022833"/>
    </source>
</evidence>
<dbReference type="Gene3D" id="3.30.160.60">
    <property type="entry name" value="Classic Zinc Finger"/>
    <property type="match status" value="6"/>
</dbReference>
<evidence type="ECO:0000256" key="2">
    <source>
        <dbReference type="ARBA" id="ARBA00022491"/>
    </source>
</evidence>
<protein>
    <recommendedName>
        <fullName evidence="12">CCCTC-binding factor</fullName>
    </recommendedName>
</protein>
<dbReference type="FunFam" id="3.30.160.60:FF:000802">
    <property type="entry name" value="CCCTC-binding factor like"/>
    <property type="match status" value="1"/>
</dbReference>
<evidence type="ECO:0000256" key="1">
    <source>
        <dbReference type="ARBA" id="ARBA00004123"/>
    </source>
</evidence>
<evidence type="ECO:0000313" key="16">
    <source>
        <dbReference type="Proteomes" id="UP000515159"/>
    </source>
</evidence>
<dbReference type="RefSeq" id="XP_033770971.1">
    <property type="nucleotide sequence ID" value="XM_033915080.1"/>
</dbReference>
<keyword evidence="5 13" id="KW-0863">Zinc-finger</keyword>
<dbReference type="GeneID" id="117345844"/>
<comment type="similarity">
    <text evidence="11">Belongs to the CTCF zinc-finger protein family.</text>
</comment>
<keyword evidence="16" id="KW-1185">Reference proteome</keyword>
<feature type="compositionally biased region" description="Basic residues" evidence="14">
    <location>
        <begin position="261"/>
        <end position="274"/>
    </location>
</feature>
<dbReference type="FunFam" id="3.30.160.60:FF:000049">
    <property type="entry name" value="transcriptional repressor CTCF isoform X1"/>
    <property type="match status" value="2"/>
</dbReference>
<feature type="region of interest" description="Disordered" evidence="14">
    <location>
        <begin position="532"/>
        <end position="564"/>
    </location>
</feature>
<dbReference type="AlphaFoldDB" id="A0A6P8P690"/>
<dbReference type="SMART" id="SM00355">
    <property type="entry name" value="ZnF_C2H2"/>
    <property type="match status" value="8"/>
</dbReference>
<dbReference type="CTD" id="140690"/>
<dbReference type="PANTHER" id="PTHR24393:SF34">
    <property type="entry name" value="PR_SET DOMAIN 13"/>
    <property type="match status" value="1"/>
</dbReference>
<keyword evidence="9" id="KW-0804">Transcription</keyword>
<dbReference type="PROSITE" id="PS00028">
    <property type="entry name" value="ZINC_FINGER_C2H2_1"/>
    <property type="match status" value="6"/>
</dbReference>
<reference evidence="17" key="1">
    <citation type="submission" date="2025-08" db="UniProtKB">
        <authorList>
            <consortium name="RefSeq"/>
        </authorList>
    </citation>
    <scope>IDENTIFICATION</scope>
</reference>
<dbReference type="GO" id="GO:0005634">
    <property type="term" value="C:nucleus"/>
    <property type="evidence" value="ECO:0007669"/>
    <property type="project" value="UniProtKB-SubCell"/>
</dbReference>
<dbReference type="GO" id="GO:0000978">
    <property type="term" value="F:RNA polymerase II cis-regulatory region sequence-specific DNA binding"/>
    <property type="evidence" value="ECO:0007669"/>
    <property type="project" value="TreeGrafter"/>
</dbReference>
<proteinExistence type="inferred from homology"/>
<accession>A0A6P8P690</accession>
<feature type="domain" description="C2H2-type" evidence="15">
    <location>
        <begin position="340"/>
        <end position="368"/>
    </location>
</feature>
<keyword evidence="2" id="KW-0678">Repressor</keyword>
<evidence type="ECO:0000256" key="14">
    <source>
        <dbReference type="SAM" id="MobiDB-lite"/>
    </source>
</evidence>
<sequence>MALQQTGEGGGLGKELLPDHWQQNRNMQGSRQNPEVFTKIKDLETINGDKGSNVFWRHDDKDVMGMVSTVERRQTFSYEVNTALSAPLFKRQEPFLTPAEENSSRKRILSLPVVSFEDEEEAHLSEHYCLALRQDRMDFQLLGMELQHFGMNLEPDIHHSHLRMLDLLPQAAEAQQGEEDHPELTNLFPQDFQDAAEMHLGEEAYELHEVEMELIGNAPAVPDVLENENSPTARKTNQRVDAVAKSSLPVHGYGEASSEGRRRKKKAPRMRRNQMKAQGQSTTHQCRLCEFTTANLSDFNCHMKSHTIERPHKCHLCSKGFRTITLLRNHIYGHTGFRPHKCKDCDMAFITRGELMRHQRYKHTHEKPFKCSMCPYSCVETSKMKRHIRSHTGERPYLCCFCSYASRDTYKLKRHMRTHSGEKPYECYICLARFTQSSTMKTHIVQKHTENVPKLQCPKCNATIARKSDLRVHLRKLHSYVDAGMKCRYCDAIFHERYPLIQHQRDHRDEKKFRCDHCSYICKQNSHHEHSEKCRQKQRKVKALETGRKGRKKGETEKEASSQLKDNFCTMESEQLTFGTVASAELAEMGSEDKQSAEVTCEMILNMMDK</sequence>
<feature type="domain" description="C2H2-type" evidence="15">
    <location>
        <begin position="369"/>
        <end position="396"/>
    </location>
</feature>
<keyword evidence="3" id="KW-0479">Metal-binding</keyword>
<gene>
    <name evidence="17" type="primary">CTCFL</name>
</gene>
<organism evidence="16 17">
    <name type="scientific">Geotrypetes seraphini</name>
    <name type="common">Gaboon caecilian</name>
    <name type="synonym">Caecilia seraphini</name>
    <dbReference type="NCBI Taxonomy" id="260995"/>
    <lineage>
        <taxon>Eukaryota</taxon>
        <taxon>Metazoa</taxon>
        <taxon>Chordata</taxon>
        <taxon>Craniata</taxon>
        <taxon>Vertebrata</taxon>
        <taxon>Euteleostomi</taxon>
        <taxon>Amphibia</taxon>
        <taxon>Gymnophiona</taxon>
        <taxon>Geotrypetes</taxon>
    </lineage>
</organism>
<dbReference type="Proteomes" id="UP000515159">
    <property type="component" value="Chromosome 11"/>
</dbReference>
<evidence type="ECO:0000256" key="3">
    <source>
        <dbReference type="ARBA" id="ARBA00022723"/>
    </source>
</evidence>
<dbReference type="Pfam" id="PF00096">
    <property type="entry name" value="zf-C2H2"/>
    <property type="match status" value="2"/>
</dbReference>
<dbReference type="PROSITE" id="PS50157">
    <property type="entry name" value="ZINC_FINGER_C2H2_2"/>
    <property type="match status" value="8"/>
</dbReference>